<dbReference type="Pfam" id="PF13489">
    <property type="entry name" value="Methyltransf_23"/>
    <property type="match status" value="1"/>
</dbReference>
<evidence type="ECO:0000256" key="6">
    <source>
        <dbReference type="ARBA" id="ARBA00023163"/>
    </source>
</evidence>
<reference evidence="11" key="1">
    <citation type="submission" date="2023-06" db="EMBL/GenBank/DDBJ databases">
        <title>Genome-scale phylogeny and comparative genomics of the fungal order Sordariales.</title>
        <authorList>
            <consortium name="Lawrence Berkeley National Laboratory"/>
            <person name="Hensen N."/>
            <person name="Bonometti L."/>
            <person name="Westerberg I."/>
            <person name="Brannstrom I.O."/>
            <person name="Guillou S."/>
            <person name="Cros-Aarteil S."/>
            <person name="Calhoun S."/>
            <person name="Haridas S."/>
            <person name="Kuo A."/>
            <person name="Mondo S."/>
            <person name="Pangilinan J."/>
            <person name="Riley R."/>
            <person name="Labutti K."/>
            <person name="Andreopoulos B."/>
            <person name="Lipzen A."/>
            <person name="Chen C."/>
            <person name="Yanf M."/>
            <person name="Daum C."/>
            <person name="Ng V."/>
            <person name="Clum A."/>
            <person name="Steindorff A."/>
            <person name="Ohm R."/>
            <person name="Martin F."/>
            <person name="Silar P."/>
            <person name="Natvig D."/>
            <person name="Lalanne C."/>
            <person name="Gautier V."/>
            <person name="Ament-Velasquez S.L."/>
            <person name="Kruys A."/>
            <person name="Hutchinson M.I."/>
            <person name="Powell A.J."/>
            <person name="Barry K."/>
            <person name="Miller A.N."/>
            <person name="Grigoriev I.V."/>
            <person name="Debuchy R."/>
            <person name="Gladieux P."/>
            <person name="Thoren M.H."/>
            <person name="Johannesson H."/>
        </authorList>
    </citation>
    <scope>NUCLEOTIDE SEQUENCE</scope>
    <source>
        <strain evidence="11">PSN4</strain>
    </source>
</reference>
<keyword evidence="4" id="KW-0949">S-adenosyl-L-methionine</keyword>
<protein>
    <submittedName>
        <fullName evidence="11">Trans-aconitate 2-methyltransferase</fullName>
    </submittedName>
</protein>
<sequence length="319" mass="36694">MPPTAPPAAPAERDGAPQAPPEAPRVNQAVYEENGRMYGCFRRGKYMFPVDELEKDKLDIFHRFFTLILNHRLFRAALLDQETPRILDLGCGTGIWAIDVAELYPRAHVLGLDLNLIQPEFIPPNVRFQQVDIEVPWQNLDPGSWDLINMRTLAGSIANWPRLYAEVFRHLRPYHGHLEQVEINFTPRCDDHTMPPNFALKRWANDVMDAMDGFDRPLRVDSEATKRRLAEAGFVDIVEEILPFPINGWPEDPTRRELGRWFTLGFITGLEGLTMAPLFRGRDMSATDIRTFVQRVNVESRAIKIHAYMTVHIFKARKP</sequence>
<name>A0AAJ0BFR0_9PEZI</name>
<dbReference type="SUPFAM" id="SSF53335">
    <property type="entry name" value="S-adenosyl-L-methionine-dependent methyltransferases"/>
    <property type="match status" value="1"/>
</dbReference>
<evidence type="ECO:0000313" key="12">
    <source>
        <dbReference type="Proteomes" id="UP001239445"/>
    </source>
</evidence>
<keyword evidence="2" id="KW-0489">Methyltransferase</keyword>
<comment type="similarity">
    <text evidence="8">Belongs to the methyltransferase superfamily. LaeA methyltransferase family.</text>
</comment>
<dbReference type="Proteomes" id="UP001239445">
    <property type="component" value="Unassembled WGS sequence"/>
</dbReference>
<dbReference type="GO" id="GO:0032259">
    <property type="term" value="P:methylation"/>
    <property type="evidence" value="ECO:0007669"/>
    <property type="project" value="UniProtKB-KW"/>
</dbReference>
<organism evidence="11 12">
    <name type="scientific">Echria macrotheca</name>
    <dbReference type="NCBI Taxonomy" id="438768"/>
    <lineage>
        <taxon>Eukaryota</taxon>
        <taxon>Fungi</taxon>
        <taxon>Dikarya</taxon>
        <taxon>Ascomycota</taxon>
        <taxon>Pezizomycotina</taxon>
        <taxon>Sordariomycetes</taxon>
        <taxon>Sordariomycetidae</taxon>
        <taxon>Sordariales</taxon>
        <taxon>Schizotheciaceae</taxon>
        <taxon>Echria</taxon>
    </lineage>
</organism>
<dbReference type="CDD" id="cd02440">
    <property type="entry name" value="AdoMet_MTases"/>
    <property type="match status" value="1"/>
</dbReference>
<evidence type="ECO:0000256" key="3">
    <source>
        <dbReference type="ARBA" id="ARBA00022679"/>
    </source>
</evidence>
<evidence type="ECO:0000256" key="2">
    <source>
        <dbReference type="ARBA" id="ARBA00022603"/>
    </source>
</evidence>
<keyword evidence="12" id="KW-1185">Reference proteome</keyword>
<gene>
    <name evidence="11" type="ORF">QBC47DRAFT_207224</name>
</gene>
<keyword evidence="7" id="KW-0539">Nucleus</keyword>
<evidence type="ECO:0000256" key="7">
    <source>
        <dbReference type="ARBA" id="ARBA00023242"/>
    </source>
</evidence>
<evidence type="ECO:0000256" key="8">
    <source>
        <dbReference type="ARBA" id="ARBA00038158"/>
    </source>
</evidence>
<comment type="caution">
    <text evidence="11">The sequence shown here is derived from an EMBL/GenBank/DDBJ whole genome shotgun (WGS) entry which is preliminary data.</text>
</comment>
<dbReference type="AlphaFoldDB" id="A0AAJ0BFR0"/>
<keyword evidence="6" id="KW-0804">Transcription</keyword>
<evidence type="ECO:0000256" key="10">
    <source>
        <dbReference type="SAM" id="MobiDB-lite"/>
    </source>
</evidence>
<dbReference type="EMBL" id="MU839834">
    <property type="protein sequence ID" value="KAK1755016.1"/>
    <property type="molecule type" value="Genomic_DNA"/>
</dbReference>
<dbReference type="PANTHER" id="PTHR43591">
    <property type="entry name" value="METHYLTRANSFERASE"/>
    <property type="match status" value="1"/>
</dbReference>
<feature type="region of interest" description="Disordered" evidence="10">
    <location>
        <begin position="1"/>
        <end position="23"/>
    </location>
</feature>
<dbReference type="GO" id="GO:0008168">
    <property type="term" value="F:methyltransferase activity"/>
    <property type="evidence" value="ECO:0007669"/>
    <property type="project" value="UniProtKB-KW"/>
</dbReference>
<evidence type="ECO:0000256" key="9">
    <source>
        <dbReference type="ARBA" id="ARBA00047870"/>
    </source>
</evidence>
<evidence type="ECO:0000313" key="11">
    <source>
        <dbReference type="EMBL" id="KAK1755016.1"/>
    </source>
</evidence>
<evidence type="ECO:0000256" key="5">
    <source>
        <dbReference type="ARBA" id="ARBA00023015"/>
    </source>
</evidence>
<dbReference type="InterPro" id="IPR029063">
    <property type="entry name" value="SAM-dependent_MTases_sf"/>
</dbReference>
<dbReference type="PANTHER" id="PTHR43591:SF30">
    <property type="entry name" value="PROTEIN-METHIONINE METHYLTRANSFERASE LAEA"/>
    <property type="match status" value="1"/>
</dbReference>
<keyword evidence="5" id="KW-0805">Transcription regulation</keyword>
<accession>A0AAJ0BFR0</accession>
<proteinExistence type="inferred from homology"/>
<dbReference type="Gene3D" id="3.40.50.150">
    <property type="entry name" value="Vaccinia Virus protein VP39"/>
    <property type="match status" value="1"/>
</dbReference>
<evidence type="ECO:0000256" key="1">
    <source>
        <dbReference type="ARBA" id="ARBA00004123"/>
    </source>
</evidence>
<comment type="subcellular location">
    <subcellularLocation>
        <location evidence="1">Nucleus</location>
    </subcellularLocation>
</comment>
<keyword evidence="3" id="KW-0808">Transferase</keyword>
<evidence type="ECO:0000256" key="4">
    <source>
        <dbReference type="ARBA" id="ARBA00022691"/>
    </source>
</evidence>
<dbReference type="GO" id="GO:0005634">
    <property type="term" value="C:nucleus"/>
    <property type="evidence" value="ECO:0007669"/>
    <property type="project" value="UniProtKB-SubCell"/>
</dbReference>
<comment type="catalytic activity">
    <reaction evidence="9">
        <text>L-methionyl-[protein] + S-adenosyl-L-methionine = S-methyl-L-methionyl-[protein] + S-adenosyl-L-homocysteine</text>
        <dbReference type="Rhea" id="RHEA:60560"/>
        <dbReference type="Rhea" id="RHEA-COMP:12313"/>
        <dbReference type="Rhea" id="RHEA-COMP:15592"/>
        <dbReference type="ChEBI" id="CHEBI:16044"/>
        <dbReference type="ChEBI" id="CHEBI:57856"/>
        <dbReference type="ChEBI" id="CHEBI:59789"/>
        <dbReference type="ChEBI" id="CHEBI:142742"/>
    </reaction>
    <physiologicalReaction direction="left-to-right" evidence="9">
        <dbReference type="Rhea" id="RHEA:60561"/>
    </physiologicalReaction>
</comment>